<dbReference type="PANTHER" id="PTHR22950">
    <property type="entry name" value="AMINO ACID TRANSPORTER"/>
    <property type="match status" value="1"/>
</dbReference>
<gene>
    <name evidence="8" type="primary">LOC108987320</name>
</gene>
<dbReference type="Gramene" id="Jr07_15950_p1">
    <property type="protein sequence ID" value="cds.Jr07_15950_p1"/>
    <property type="gene ID" value="Jr07_15950"/>
</dbReference>
<dbReference type="Proteomes" id="UP000235220">
    <property type="component" value="Chromosome 7"/>
</dbReference>
<keyword evidence="5" id="KW-1133">Transmembrane helix</keyword>
<dbReference type="FunCoup" id="A0A2I4E8N2">
    <property type="interactions" value="306"/>
</dbReference>
<comment type="subcellular location">
    <subcellularLocation>
        <location evidence="1">Membrane</location>
        <topology evidence="1">Multi-pass membrane protein</topology>
    </subcellularLocation>
</comment>
<evidence type="ECO:0000313" key="7">
    <source>
        <dbReference type="Proteomes" id="UP000235220"/>
    </source>
</evidence>
<dbReference type="Pfam" id="PF01490">
    <property type="entry name" value="Aa_trans"/>
    <property type="match status" value="1"/>
</dbReference>
<dbReference type="GeneID" id="108987320"/>
<evidence type="ECO:0000313" key="8">
    <source>
        <dbReference type="RefSeq" id="XP_018815756.1"/>
    </source>
</evidence>
<keyword evidence="6" id="KW-0472">Membrane</keyword>
<dbReference type="GO" id="GO:0003333">
    <property type="term" value="P:amino acid transmembrane transport"/>
    <property type="evidence" value="ECO:0000318"/>
    <property type="project" value="GO_Central"/>
</dbReference>
<evidence type="ECO:0000256" key="5">
    <source>
        <dbReference type="ARBA" id="ARBA00022989"/>
    </source>
</evidence>
<dbReference type="RefSeq" id="XP_018815756.1">
    <property type="nucleotide sequence ID" value="XM_018960211.2"/>
</dbReference>
<dbReference type="GO" id="GO:0015171">
    <property type="term" value="F:amino acid transmembrane transporter activity"/>
    <property type="evidence" value="ECO:0000318"/>
    <property type="project" value="GO_Central"/>
</dbReference>
<name>A0A2I4E8N2_JUGRE</name>
<organism evidence="7 8">
    <name type="scientific">Juglans regia</name>
    <name type="common">English walnut</name>
    <dbReference type="NCBI Taxonomy" id="51240"/>
    <lineage>
        <taxon>Eukaryota</taxon>
        <taxon>Viridiplantae</taxon>
        <taxon>Streptophyta</taxon>
        <taxon>Embryophyta</taxon>
        <taxon>Tracheophyta</taxon>
        <taxon>Spermatophyta</taxon>
        <taxon>Magnoliopsida</taxon>
        <taxon>eudicotyledons</taxon>
        <taxon>Gunneridae</taxon>
        <taxon>Pentapetalae</taxon>
        <taxon>rosids</taxon>
        <taxon>fabids</taxon>
        <taxon>Fagales</taxon>
        <taxon>Juglandaceae</taxon>
        <taxon>Juglans</taxon>
    </lineage>
</organism>
<accession>A0A2I4E8N2</accession>
<dbReference type="KEGG" id="jre:108987320"/>
<dbReference type="PANTHER" id="PTHR22950:SF696">
    <property type="entry name" value="AMINO ACID TRANSPORTER TRANSMEMBRANE DOMAIN-CONTAINING PROTEIN"/>
    <property type="match status" value="1"/>
</dbReference>
<evidence type="ECO:0000256" key="2">
    <source>
        <dbReference type="ARBA" id="ARBA00022448"/>
    </source>
</evidence>
<evidence type="ECO:0000256" key="6">
    <source>
        <dbReference type="ARBA" id="ARBA00023136"/>
    </source>
</evidence>
<dbReference type="GO" id="GO:0031090">
    <property type="term" value="C:organelle membrane"/>
    <property type="evidence" value="ECO:0007669"/>
    <property type="project" value="UniProtKB-ARBA"/>
</dbReference>
<keyword evidence="4" id="KW-0029">Amino-acid transport</keyword>
<dbReference type="OrthoDB" id="655540at2759"/>
<evidence type="ECO:0000256" key="1">
    <source>
        <dbReference type="ARBA" id="ARBA00004141"/>
    </source>
</evidence>
<dbReference type="AlphaFoldDB" id="A0A2I4E8N2"/>
<evidence type="ECO:0000256" key="3">
    <source>
        <dbReference type="ARBA" id="ARBA00022692"/>
    </source>
</evidence>
<evidence type="ECO:0000256" key="4">
    <source>
        <dbReference type="ARBA" id="ARBA00022970"/>
    </source>
</evidence>
<dbReference type="GO" id="GO:0016020">
    <property type="term" value="C:membrane"/>
    <property type="evidence" value="ECO:0000318"/>
    <property type="project" value="GO_Central"/>
</dbReference>
<proteinExistence type="predicted"/>
<keyword evidence="7" id="KW-1185">Reference proteome</keyword>
<reference evidence="8" key="1">
    <citation type="submission" date="2025-08" db="UniProtKB">
        <authorList>
            <consortium name="RefSeq"/>
        </authorList>
    </citation>
    <scope>IDENTIFICATION</scope>
    <source>
        <tissue evidence="8">Leaves</tissue>
    </source>
</reference>
<dbReference type="InterPro" id="IPR013057">
    <property type="entry name" value="AA_transpt_TM"/>
</dbReference>
<protein>
    <submittedName>
        <fullName evidence="8">Amino acid transporter AVT1H-like</fullName>
    </submittedName>
</protein>
<keyword evidence="3" id="KW-0812">Transmembrane</keyword>
<sequence length="483" mass="52975">MLKSMRMKISTYIGHLLCLQSSRLQHCSQGSGETVLRGAILDRQWVSSCRVNLEESRSCMSDHTIRPKSNENGIDVEHQADQAANGSFSHVVINMIGMLIGLGQLSIPYAMETGGWTSIFLLIGLGIIAAYSSLLLGKCLDKNPKLTSYKDIAQHAFGTKGKILTSTLIYMEIFMALVSYTISLHDNLITVLAGTHIKVPWTKLSTSHLLTIIAVLIALPSLWLRDLSSVSFLSSGGIVMSLLIFISVAWTAIFGDVKPNHSIPVLHIHNIPRIFGLYIFSYAGHIVFPNLHKEMKDPSRFAKASILSFTLVTALYTALAFMGARLYGPEVNPQITLSMPRHLLLTKIALWATVLTPMTKYALEFAPLAIHLEHKLPVKMSSKLKMIIRGSVGSLLLVLILALALSVPYFEYALSFTGSLVSVGICVIFPCAFYCKICWGQISKPVLMLNFTLIAFGSLLGVLGTISSSKLLVESLQKRAHLA</sequence>
<keyword evidence="2" id="KW-0813">Transport</keyword>